<name>A0A4R1R2J4_9FIRM</name>
<keyword evidence="1" id="KW-1133">Transmembrane helix</keyword>
<reference evidence="2 3" key="1">
    <citation type="submission" date="2019-03" db="EMBL/GenBank/DDBJ databases">
        <title>Genomic Encyclopedia of Type Strains, Phase IV (KMG-IV): sequencing the most valuable type-strain genomes for metagenomic binning, comparative biology and taxonomic classification.</title>
        <authorList>
            <person name="Goeker M."/>
        </authorList>
    </citation>
    <scope>NUCLEOTIDE SEQUENCE [LARGE SCALE GENOMIC DNA]</scope>
    <source>
        <strain evidence="2 3">DSM 100451</strain>
    </source>
</reference>
<sequence length="213" mass="24014">MSNLLYKEWHLAVHSVVYLFLLIGALLLVPAYPYGMIFFFGCLGLYFTSQFARENSDAFYTATLPIKKRHVVKSKCLLFVSIEIAQLIICIPFSIIRLWTLPDGNPVGIEANVAYFGFGLIVYAIFNFLYLTVLFQSAYQVGKAFVIAIIPATAVIALMEYSVHLPSFTWLDSLQTGDLIRQLPILGIGILIYIVGNILTYRVASKRFEHVDL</sequence>
<feature type="transmembrane region" description="Helical" evidence="1">
    <location>
        <begin position="20"/>
        <end position="47"/>
    </location>
</feature>
<dbReference type="RefSeq" id="WP_058966924.1">
    <property type="nucleotide sequence ID" value="NZ_CABKVM010000019.1"/>
</dbReference>
<feature type="transmembrane region" description="Helical" evidence="1">
    <location>
        <begin position="113"/>
        <end position="133"/>
    </location>
</feature>
<keyword evidence="1" id="KW-0472">Membrane</keyword>
<evidence type="ECO:0000256" key="1">
    <source>
        <dbReference type="SAM" id="Phobius"/>
    </source>
</evidence>
<dbReference type="OrthoDB" id="2216839at2"/>
<dbReference type="Proteomes" id="UP000295184">
    <property type="component" value="Unassembled WGS sequence"/>
</dbReference>
<evidence type="ECO:0000313" key="3">
    <source>
        <dbReference type="Proteomes" id="UP000295184"/>
    </source>
</evidence>
<feature type="transmembrane region" description="Helical" evidence="1">
    <location>
        <begin position="183"/>
        <end position="204"/>
    </location>
</feature>
<protein>
    <submittedName>
        <fullName evidence="2">ABC-2 family transporter</fullName>
    </submittedName>
</protein>
<proteinExistence type="predicted"/>
<dbReference type="InterPro" id="IPR025699">
    <property type="entry name" value="ABC2_memb-like"/>
</dbReference>
<dbReference type="STRING" id="1650663.GCA_001486665_03356"/>
<dbReference type="EMBL" id="SLUM01000005">
    <property type="protein sequence ID" value="TCL59606.1"/>
    <property type="molecule type" value="Genomic_DNA"/>
</dbReference>
<accession>A0A4R1R2J4</accession>
<dbReference type="Pfam" id="PF13346">
    <property type="entry name" value="ABC2_membrane_5"/>
    <property type="match status" value="1"/>
</dbReference>
<keyword evidence="1" id="KW-0812">Transmembrane</keyword>
<gene>
    <name evidence="2" type="ORF">EDD77_10552</name>
</gene>
<feature type="transmembrane region" description="Helical" evidence="1">
    <location>
        <begin position="76"/>
        <end position="101"/>
    </location>
</feature>
<feature type="transmembrane region" description="Helical" evidence="1">
    <location>
        <begin position="145"/>
        <end position="163"/>
    </location>
</feature>
<dbReference type="AlphaFoldDB" id="A0A4R1R2J4"/>
<organism evidence="2 3">
    <name type="scientific">Allofournierella massiliensis</name>
    <dbReference type="NCBI Taxonomy" id="1650663"/>
    <lineage>
        <taxon>Bacteria</taxon>
        <taxon>Bacillati</taxon>
        <taxon>Bacillota</taxon>
        <taxon>Clostridia</taxon>
        <taxon>Eubacteriales</taxon>
        <taxon>Oscillospiraceae</taxon>
        <taxon>Allofournierella</taxon>
    </lineage>
</organism>
<evidence type="ECO:0000313" key="2">
    <source>
        <dbReference type="EMBL" id="TCL59606.1"/>
    </source>
</evidence>
<comment type="caution">
    <text evidence="2">The sequence shown here is derived from an EMBL/GenBank/DDBJ whole genome shotgun (WGS) entry which is preliminary data.</text>
</comment>